<dbReference type="PANTHER" id="PTHR43140:SF1">
    <property type="entry name" value="TYPE I RESTRICTION ENZYME ECOKI SPECIFICITY SUBUNIT"/>
    <property type="match status" value="1"/>
</dbReference>
<dbReference type="Proteomes" id="UP001556170">
    <property type="component" value="Unassembled WGS sequence"/>
</dbReference>
<evidence type="ECO:0000313" key="4">
    <source>
        <dbReference type="EMBL" id="MEW9622899.1"/>
    </source>
</evidence>
<protein>
    <submittedName>
        <fullName evidence="4">Uncharacterized protein</fullName>
    </submittedName>
</protein>
<dbReference type="InterPro" id="IPR051212">
    <property type="entry name" value="Type-I_RE_S_subunit"/>
</dbReference>
<reference evidence="4 5" key="1">
    <citation type="submission" date="2024-06" db="EMBL/GenBank/DDBJ databases">
        <authorList>
            <person name="Woo H."/>
        </authorList>
    </citation>
    <scope>NUCLEOTIDE SEQUENCE [LARGE SCALE GENOMIC DNA]</scope>
    <source>
        <strain evidence="4 5">S2-g</strain>
    </source>
</reference>
<gene>
    <name evidence="4" type="ORF">ABQJ56_01445</name>
</gene>
<organism evidence="4 5">
    <name type="scientific">Rhodanobacter geophilus</name>
    <dbReference type="NCBI Taxonomy" id="3162488"/>
    <lineage>
        <taxon>Bacteria</taxon>
        <taxon>Pseudomonadati</taxon>
        <taxon>Pseudomonadota</taxon>
        <taxon>Gammaproteobacteria</taxon>
        <taxon>Lysobacterales</taxon>
        <taxon>Rhodanobacteraceae</taxon>
        <taxon>Rhodanobacter</taxon>
    </lineage>
</organism>
<dbReference type="PANTHER" id="PTHR43140">
    <property type="entry name" value="TYPE-1 RESTRICTION ENZYME ECOKI SPECIFICITY PROTEIN"/>
    <property type="match status" value="1"/>
</dbReference>
<dbReference type="RefSeq" id="WP_367843208.1">
    <property type="nucleotide sequence ID" value="NZ_JBFOHL010000001.1"/>
</dbReference>
<proteinExistence type="predicted"/>
<keyword evidence="5" id="KW-1185">Reference proteome</keyword>
<comment type="caution">
    <text evidence="4">The sequence shown here is derived from an EMBL/GenBank/DDBJ whole genome shotgun (WGS) entry which is preliminary data.</text>
</comment>
<dbReference type="EMBL" id="JBFOHL010000001">
    <property type="protein sequence ID" value="MEW9622899.1"/>
    <property type="molecule type" value="Genomic_DNA"/>
</dbReference>
<dbReference type="CDD" id="cd17517">
    <property type="entry name" value="RMtype1_S_EcoKI_StySPI-TRD2-CR2_like"/>
    <property type="match status" value="1"/>
</dbReference>
<feature type="coiled-coil region" evidence="3">
    <location>
        <begin position="190"/>
        <end position="227"/>
    </location>
</feature>
<keyword evidence="1" id="KW-0680">Restriction system</keyword>
<keyword evidence="2" id="KW-0238">DNA-binding</keyword>
<keyword evidence="3" id="KW-0175">Coiled coil</keyword>
<dbReference type="SUPFAM" id="SSF116734">
    <property type="entry name" value="DNA methylase specificity domain"/>
    <property type="match status" value="2"/>
</dbReference>
<name>A0ABV3QKD2_9GAMM</name>
<evidence type="ECO:0000256" key="1">
    <source>
        <dbReference type="ARBA" id="ARBA00022747"/>
    </source>
</evidence>
<accession>A0ABV3QKD2</accession>
<dbReference type="Gene3D" id="3.90.220.20">
    <property type="entry name" value="DNA methylase specificity domains"/>
    <property type="match status" value="2"/>
</dbReference>
<evidence type="ECO:0000256" key="3">
    <source>
        <dbReference type="SAM" id="Coils"/>
    </source>
</evidence>
<dbReference type="InterPro" id="IPR044946">
    <property type="entry name" value="Restrct_endonuc_typeI_TRD_sf"/>
</dbReference>
<sequence>MKQVARKKVAASIGRGSDTIHASNHISDGAGSYLDHLTTELVEVSIADVVDSSIDSSGPVDDFIYLDIGSVDRERKTFVERKLIPLAEAPSRARQKVQAGDVLVSMTRPNLNAVAQVTQELHGSIASTGFHVLRSPWIETGFLYYLVQTDDFVDAMCGVVQGALYPAVRPRDIEGFKFYLPPRAEQTRIVEKLQELLSDLDAGVAELKAAQRKLAQYRQSLLKAAVEGTLTADWRVARASSNESQESGADLLQRILTERRTRWETRHLANFAEQGKPPPKGWQAKYPEPVAADTTDLPELPKGWVWASLDALIKEGPQNGLYLPSSLYGRGIPILRIDDYQIGWYRERDALSRVQADASISDAYELKSGDIVINRVNSMTHLGKCLEVPASLDAALFESNMMRMRLHGSVSTSYVAFYLGSVAGRARLTKDAKWAVNQASINQQDVRRTPVPLPSFEEQIAIVEQLDLHHEAIDAQLAAVDGSLQQSAAQRKNILKAAFAGQLVPQDPDDEPASVLLERIRAAKVEHAGKAKPVAKRGRKA</sequence>
<evidence type="ECO:0000313" key="5">
    <source>
        <dbReference type="Proteomes" id="UP001556170"/>
    </source>
</evidence>
<evidence type="ECO:0000256" key="2">
    <source>
        <dbReference type="ARBA" id="ARBA00023125"/>
    </source>
</evidence>